<organism evidence="2 3">
    <name type="scientific">Momordica charantia</name>
    <name type="common">Bitter gourd</name>
    <name type="synonym">Balsam pear</name>
    <dbReference type="NCBI Taxonomy" id="3673"/>
    <lineage>
        <taxon>Eukaryota</taxon>
        <taxon>Viridiplantae</taxon>
        <taxon>Streptophyta</taxon>
        <taxon>Embryophyta</taxon>
        <taxon>Tracheophyta</taxon>
        <taxon>Spermatophyta</taxon>
        <taxon>Magnoliopsida</taxon>
        <taxon>eudicotyledons</taxon>
        <taxon>Gunneridae</taxon>
        <taxon>Pentapetalae</taxon>
        <taxon>rosids</taxon>
        <taxon>fabids</taxon>
        <taxon>Cucurbitales</taxon>
        <taxon>Cucurbitaceae</taxon>
        <taxon>Momordiceae</taxon>
        <taxon>Momordica</taxon>
    </lineage>
</organism>
<dbReference type="KEGG" id="mcha:111007222"/>
<dbReference type="GeneID" id="111007222"/>
<dbReference type="PANTHER" id="PTHR32387:SF3">
    <property type="entry name" value="ATP_DNA BINDING PROTEIN"/>
    <property type="match status" value="1"/>
</dbReference>
<sequence length="1709" mass="194514">MATPKEHIEDIRRTKFSIGGPPNPLTEDLHQAVTNLSAELYTKDVHFLMELIQNAEDNDYSASVKPSLQLILTSRDVTATGAATTLLIFNNETGFSSKNIDSICSVGRSTKKNNRKRGYIGEKGIGFKSVFLVTSHPYIFSNGYQIRFSEHPCPHSGVGYVVPEWVEHNPILSNIKEIYGPHSQLPTTTIVLPLKPDKIVPVKRQLSTIHPEVLLFLSKIKQFTVREVNEDPNSNTVSAIAISSETDFVTRKNIHAESYTLHLSSEGSNCEIDTQCSYYMWKQKFPVKEQNRVERRMGVEELVITLAFPKGERLNRGLNSPGVYSFLPTEMITNFPFIIQADFVLSSSRETILLDNKWNQGILDCVPSAFVNAFISLVKNTVEAPLSSLAHMFNFLPIISSSYEKLNVVMNLIREKLLETNIVPSHSFLKQRFFHKPPEVGRIMPAFWNILMKAHNQGVSLLNLASHGKYILSSSFDIEEYDQVLSFLGVKPVDDEWYAKCLQGTNIVEGVSDDVYLELLQFLADNWSSRFHVTNMKNVPLVRYVGVDGNVSLCSLNESARNGGRRVHLACHDHNVSWLNKSNGEFKFVANCFFMPESTHKSIRLCSRKDTLLRWLRDQAKVDTISVYQFAELLVYSIGDNPKNIIRYVHFLYHSSSKRYLTDDEVKSLCSVMPIVDKYGVVIKHKQVLLIPADGSKWAQLLDSNPWKNNGYVELGADYICPVHFAGESITRKQLMDFLITHVGASDIPFISPPNTEISVVSSPLTAQNGLLLLGWIHNLKTRRVSIPCKFLKCIKEGCWLRTTLNGSPCYRPPSQSFDLSTSCASILENGSVLVDIPLIDHKFYADGFKVYAEELKTIGVMFEYGEVLEFIGNHLMSVATLSSLTRENVFSMLKFIRFLKNHLHVESFVAGIRKGTWLKTCRGYTSPVGSVLHTEEWKTASLVSNIPFIDKDYYGDEILSFREELKLLGVVVDSSDNSQLVVDNLKPPTQLTCLGAEAFLLILHCILESRSADYLVNTFKSVKCLKTNLGYKSPAECYLSDPSWGCIMQVFTGFPVVDCDFYGSCIISSYKRELKKLGVVVDLEEAVKAFSQVFRQRATKNSLTKESVMSFLSSYKQLKATTKFPSELKKCIHELKWLRTRLGDHRSPKDCILYGPSWESISAIALLPFIDDSENYYENHIHEYKNELKNMGVVTDFKDGAQMVADGLYLPQNPVNITSENVLSLLDCIRTLMEKNYSFSDNFSRKVSQRWLKTSFGYQSPKECLLFIPEWGPHLKPTDGPFMDEEFYKFDIKSYKKELKKLGVIVDLDHGCELVSSFLDFHSEFSTIVRMYTYLSAFNWEPETEAARRIWVPDGNNGGQWINPEDCVLFDKEDLFGLQLTVLERYYKQDLLIFFSKAFQVRSNPSIVDYCKLWKSWERNQDQLSHDKCFKFWKYVTKHYNSKTEQAVIDAIAKVPAVSGSDESVFLFDKRDVFVADDLRLKDVFEENSPHPIFVWYPQPSSPFLPRSRLLEVYKNIGVRNLSESVEMVEADMVDGISMKQVNPDDIWIGRGVVRLILGFLADPTKKIEAEKRHEVVQCLLNLSVFETVEPVMIKYSLSLTSGKVIEAPAGGLMRWERDSSKLFIQKMVISGGQKEMIKRATYFSEVISEGVLWQYSDYICALSELIKLAFLVNFDDEAVNFILKCKNLEIFKEDEDFLSSAFTKHPE</sequence>
<proteinExistence type="predicted"/>
<dbReference type="RefSeq" id="XP_022135201.1">
    <property type="nucleotide sequence ID" value="XM_022279509.1"/>
</dbReference>
<dbReference type="PANTHER" id="PTHR32387">
    <property type="entry name" value="WU:FJ29H11"/>
    <property type="match status" value="1"/>
</dbReference>
<evidence type="ECO:0000259" key="1">
    <source>
        <dbReference type="Pfam" id="PF25794"/>
    </source>
</evidence>
<dbReference type="InterPro" id="IPR036890">
    <property type="entry name" value="HATPase_C_sf"/>
</dbReference>
<dbReference type="Pfam" id="PF25794">
    <property type="entry name" value="SACS"/>
    <property type="match status" value="1"/>
</dbReference>
<feature type="domain" description="Sacsin/Nov" evidence="1">
    <location>
        <begin position="39"/>
        <end position="143"/>
    </location>
</feature>
<accession>A0A6J1BZZ4</accession>
<gene>
    <name evidence="3" type="primary">LOC111007222</name>
</gene>
<evidence type="ECO:0000313" key="3">
    <source>
        <dbReference type="RefSeq" id="XP_022135201.1"/>
    </source>
</evidence>
<dbReference type="OrthoDB" id="1262810at2759"/>
<evidence type="ECO:0000313" key="2">
    <source>
        <dbReference type="Proteomes" id="UP000504603"/>
    </source>
</evidence>
<dbReference type="Gene3D" id="3.30.565.10">
    <property type="entry name" value="Histidine kinase-like ATPase, C-terminal domain"/>
    <property type="match status" value="1"/>
</dbReference>
<reference evidence="3" key="1">
    <citation type="submission" date="2025-08" db="UniProtKB">
        <authorList>
            <consortium name="RefSeq"/>
        </authorList>
    </citation>
    <scope>IDENTIFICATION</scope>
    <source>
        <strain evidence="3">OHB3-1</strain>
    </source>
</reference>
<dbReference type="InterPro" id="IPR058210">
    <property type="entry name" value="SACS/Nov_dom"/>
</dbReference>
<name>A0A6J1BZZ4_MOMCH</name>
<keyword evidence="2" id="KW-1185">Reference proteome</keyword>
<dbReference type="Proteomes" id="UP000504603">
    <property type="component" value="Unplaced"/>
</dbReference>
<protein>
    <submittedName>
        <fullName evidence="3">Uncharacterized protein LOC111007222 isoform X1</fullName>
    </submittedName>
</protein>
<dbReference type="SUPFAM" id="SSF55874">
    <property type="entry name" value="ATPase domain of HSP90 chaperone/DNA topoisomerase II/histidine kinase"/>
    <property type="match status" value="1"/>
</dbReference>
<dbReference type="InterPro" id="IPR052957">
    <property type="entry name" value="Auxin_embryo_med"/>
</dbReference>
<dbReference type="NCBIfam" id="NF047352">
    <property type="entry name" value="P_loop_sacsin"/>
    <property type="match status" value="1"/>
</dbReference>